<sequence>MIRSIRRVLSAVSREQVLTEEPLTTCPMKAGRVLDNRQLILITLINWPRTIYCSHLGNRAASKPLCFIQVAWQPGTRHLDRKLDNMKPVTSGMGRFCSLSDKKKEGTEKSEKVKVAIPTVDKERTTVLMDKSDYTAKAKAMLSGTDKCRRVEQKTCEQNH</sequence>
<evidence type="ECO:0000313" key="1">
    <source>
        <dbReference type="EMBL" id="GAA47146.1"/>
    </source>
</evidence>
<reference key="2">
    <citation type="submission" date="2011-10" db="EMBL/GenBank/DDBJ databases">
        <title>The genome and transcriptome sequence of Clonorchis sinensis provide insights into the carcinogenic liver fluke.</title>
        <authorList>
            <person name="Wang X."/>
            <person name="Huang Y."/>
            <person name="Chen W."/>
            <person name="Liu H."/>
            <person name="Guo L."/>
            <person name="Chen Y."/>
            <person name="Luo F."/>
            <person name="Zhou W."/>
            <person name="Sun J."/>
            <person name="Mao Q."/>
            <person name="Liang P."/>
            <person name="Zhou C."/>
            <person name="Tian Y."/>
            <person name="Men J."/>
            <person name="Lv X."/>
            <person name="Huang L."/>
            <person name="Zhou J."/>
            <person name="Hu Y."/>
            <person name="Li R."/>
            <person name="Zhang F."/>
            <person name="Lei H."/>
            <person name="Li X."/>
            <person name="Hu X."/>
            <person name="Liang C."/>
            <person name="Xu J."/>
            <person name="Wu Z."/>
            <person name="Yu X."/>
        </authorList>
    </citation>
    <scope>NUCLEOTIDE SEQUENCE</scope>
    <source>
        <strain>Henan</strain>
    </source>
</reference>
<dbReference type="EMBL" id="DF142828">
    <property type="protein sequence ID" value="GAA47146.1"/>
    <property type="molecule type" value="Genomic_DNA"/>
</dbReference>
<organism evidence="1 2">
    <name type="scientific">Clonorchis sinensis</name>
    <name type="common">Chinese liver fluke</name>
    <dbReference type="NCBI Taxonomy" id="79923"/>
    <lineage>
        <taxon>Eukaryota</taxon>
        <taxon>Metazoa</taxon>
        <taxon>Spiralia</taxon>
        <taxon>Lophotrochozoa</taxon>
        <taxon>Platyhelminthes</taxon>
        <taxon>Trematoda</taxon>
        <taxon>Digenea</taxon>
        <taxon>Opisthorchiida</taxon>
        <taxon>Opisthorchiata</taxon>
        <taxon>Opisthorchiidae</taxon>
        <taxon>Clonorchis</taxon>
    </lineage>
</organism>
<name>G7Y2G8_CLOSI</name>
<keyword evidence="2" id="KW-1185">Reference proteome</keyword>
<evidence type="ECO:0000313" key="2">
    <source>
        <dbReference type="Proteomes" id="UP000008909"/>
    </source>
</evidence>
<accession>G7Y2G8</accession>
<reference evidence="1" key="1">
    <citation type="journal article" date="2011" name="Genome Biol.">
        <title>The draft genome of the carcinogenic human liver fluke Clonorchis sinensis.</title>
        <authorList>
            <person name="Wang X."/>
            <person name="Chen W."/>
            <person name="Huang Y."/>
            <person name="Sun J."/>
            <person name="Men J."/>
            <person name="Liu H."/>
            <person name="Luo F."/>
            <person name="Guo L."/>
            <person name="Lv X."/>
            <person name="Deng C."/>
            <person name="Zhou C."/>
            <person name="Fan Y."/>
            <person name="Li X."/>
            <person name="Huang L."/>
            <person name="Hu Y."/>
            <person name="Liang C."/>
            <person name="Hu X."/>
            <person name="Xu J."/>
            <person name="Yu X."/>
        </authorList>
    </citation>
    <scope>NUCLEOTIDE SEQUENCE [LARGE SCALE GENOMIC DNA]</scope>
    <source>
        <strain evidence="1">Henan</strain>
    </source>
</reference>
<protein>
    <submittedName>
        <fullName evidence="1">Uncharacterized protein</fullName>
    </submittedName>
</protein>
<dbReference type="Proteomes" id="UP000008909">
    <property type="component" value="Unassembled WGS sequence"/>
</dbReference>
<proteinExistence type="predicted"/>
<dbReference type="AlphaFoldDB" id="G7Y2G8"/>
<gene>
    <name evidence="1" type="ORF">CLF_100008</name>
</gene>